<dbReference type="Pfam" id="PF07197">
    <property type="entry name" value="DUF1409"/>
    <property type="match status" value="1"/>
</dbReference>
<evidence type="ECO:0000259" key="3">
    <source>
        <dbReference type="Pfam" id="PF07197"/>
    </source>
</evidence>
<sequence>MAAALELEAIRWGTAKLQGAGKRHPPLPLARPSSAEAASCRGTGVTAGQVAPRRTSSQPSSDLKKCSMVQIAAFIAEPVMGAGGVIAPPKTYFEKVSPYTILGIGKCEEAEEETTSKTLAPLNEDVKKTLEDISHRLESSLDNLVADCGSIQARFAEIQALISDDSANTISPASNIDRLEARKIDLIAQLQECNAELDLEKQKLANLPNAVEEQKSRLKSAIKNVADMTKSIKVIPGTDAQDIQAIEEVDQIREQAVSAI</sequence>
<dbReference type="Proteomes" id="UP000000763">
    <property type="component" value="Chromosome 10"/>
</dbReference>
<name>Q8S5F4_ORYSJ</name>
<reference evidence="5" key="2">
    <citation type="journal article" date="2008" name="Nucleic Acids Res.">
        <title>The rice annotation project database (RAP-DB): 2008 update.</title>
        <authorList>
            <consortium name="The rice annotation project (RAP)"/>
        </authorList>
    </citation>
    <scope>GENOME REANNOTATION</scope>
    <source>
        <strain evidence="5">cv. Nipponbare</strain>
    </source>
</reference>
<dbReference type="GO" id="GO:0008483">
    <property type="term" value="F:transaminase activity"/>
    <property type="evidence" value="ECO:0007669"/>
    <property type="project" value="UniProtKB-KW"/>
</dbReference>
<gene>
    <name evidence="4" type="primary">OSJNBb0047B19.10</name>
</gene>
<dbReference type="InterPro" id="IPR010811">
    <property type="entry name" value="DUF1409"/>
</dbReference>
<keyword evidence="1" id="KW-0175">Coiled coil</keyword>
<dbReference type="EMBL" id="AC113339">
    <property type="protein sequence ID" value="AAM08864.1"/>
    <property type="molecule type" value="Genomic_DNA"/>
</dbReference>
<evidence type="ECO:0000313" key="4">
    <source>
        <dbReference type="EMBL" id="AAM08864.1"/>
    </source>
</evidence>
<keyword evidence="4" id="KW-0032">Aminotransferase</keyword>
<evidence type="ECO:0000256" key="2">
    <source>
        <dbReference type="SAM" id="MobiDB-lite"/>
    </source>
</evidence>
<feature type="coiled-coil region" evidence="1">
    <location>
        <begin position="176"/>
        <end position="231"/>
    </location>
</feature>
<dbReference type="AlphaFoldDB" id="Q8S5F4"/>
<accession>Q8S5F4</accession>
<dbReference type="InterPro" id="IPR015421">
    <property type="entry name" value="PyrdxlP-dep_Trfase_major"/>
</dbReference>
<dbReference type="InterPro" id="IPR015424">
    <property type="entry name" value="PyrdxlP-dep_Trfase"/>
</dbReference>
<evidence type="ECO:0000256" key="1">
    <source>
        <dbReference type="SAM" id="Coils"/>
    </source>
</evidence>
<dbReference type="Gene3D" id="3.40.640.10">
    <property type="entry name" value="Type I PLP-dependent aspartate aminotransferase-like (Major domain)"/>
    <property type="match status" value="1"/>
</dbReference>
<dbReference type="SUPFAM" id="SSF53383">
    <property type="entry name" value="PLP-dependent transferases"/>
    <property type="match status" value="1"/>
</dbReference>
<organism evidence="4 5">
    <name type="scientific">Oryza sativa subsp. japonica</name>
    <name type="common">Rice</name>
    <dbReference type="NCBI Taxonomy" id="39947"/>
    <lineage>
        <taxon>Eukaryota</taxon>
        <taxon>Viridiplantae</taxon>
        <taxon>Streptophyta</taxon>
        <taxon>Embryophyta</taxon>
        <taxon>Tracheophyta</taxon>
        <taxon>Spermatophyta</taxon>
        <taxon>Magnoliopsida</taxon>
        <taxon>Liliopsida</taxon>
        <taxon>Poales</taxon>
        <taxon>Poaceae</taxon>
        <taxon>BOP clade</taxon>
        <taxon>Oryzoideae</taxon>
        <taxon>Oryzeae</taxon>
        <taxon>Oryzinae</taxon>
        <taxon>Oryza</taxon>
        <taxon>Oryza sativa</taxon>
    </lineage>
</organism>
<keyword evidence="4" id="KW-0808">Transferase</keyword>
<proteinExistence type="predicted"/>
<feature type="region of interest" description="Disordered" evidence="2">
    <location>
        <begin position="18"/>
        <end position="62"/>
    </location>
</feature>
<feature type="domain" description="DUF1409" evidence="3">
    <location>
        <begin position="136"/>
        <end position="176"/>
    </location>
</feature>
<protein>
    <submittedName>
        <fullName evidence="4">Aminotransferase</fullName>
    </submittedName>
</protein>
<evidence type="ECO:0000313" key="5">
    <source>
        <dbReference type="Proteomes" id="UP000000763"/>
    </source>
</evidence>
<reference evidence="5" key="1">
    <citation type="journal article" date="2005" name="Nature">
        <title>The map-based sequence of the rice genome.</title>
        <authorList>
            <consortium name="International rice genome sequencing project (IRGSP)"/>
            <person name="Matsumoto T."/>
            <person name="Wu J."/>
            <person name="Kanamori H."/>
            <person name="Katayose Y."/>
            <person name="Fujisawa M."/>
            <person name="Namiki N."/>
            <person name="Mizuno H."/>
            <person name="Yamamoto K."/>
            <person name="Antonio B.A."/>
            <person name="Baba T."/>
            <person name="Sakata K."/>
            <person name="Nagamura Y."/>
            <person name="Aoki H."/>
            <person name="Arikawa K."/>
            <person name="Arita K."/>
            <person name="Bito T."/>
            <person name="Chiden Y."/>
            <person name="Fujitsuka N."/>
            <person name="Fukunaka R."/>
            <person name="Hamada M."/>
            <person name="Harada C."/>
            <person name="Hayashi A."/>
            <person name="Hijishita S."/>
            <person name="Honda M."/>
            <person name="Hosokawa S."/>
            <person name="Ichikawa Y."/>
            <person name="Idonuma A."/>
            <person name="Iijima M."/>
            <person name="Ikeda M."/>
            <person name="Ikeno M."/>
            <person name="Ito K."/>
            <person name="Ito S."/>
            <person name="Ito T."/>
            <person name="Ito Y."/>
            <person name="Ito Y."/>
            <person name="Iwabuchi A."/>
            <person name="Kamiya K."/>
            <person name="Karasawa W."/>
            <person name="Kurita K."/>
            <person name="Katagiri S."/>
            <person name="Kikuta A."/>
            <person name="Kobayashi H."/>
            <person name="Kobayashi N."/>
            <person name="Machita K."/>
            <person name="Maehara T."/>
            <person name="Masukawa M."/>
            <person name="Mizubayashi T."/>
            <person name="Mukai Y."/>
            <person name="Nagasaki H."/>
            <person name="Nagata Y."/>
            <person name="Naito S."/>
            <person name="Nakashima M."/>
            <person name="Nakama Y."/>
            <person name="Nakamichi Y."/>
            <person name="Nakamura M."/>
            <person name="Meguro A."/>
            <person name="Negishi M."/>
            <person name="Ohta I."/>
            <person name="Ohta T."/>
            <person name="Okamoto M."/>
            <person name="Ono N."/>
            <person name="Saji S."/>
            <person name="Sakaguchi M."/>
            <person name="Sakai K."/>
            <person name="Shibata M."/>
            <person name="Shimokawa T."/>
            <person name="Song J."/>
            <person name="Takazaki Y."/>
            <person name="Terasawa K."/>
            <person name="Tsugane M."/>
            <person name="Tsuji K."/>
            <person name="Ueda S."/>
            <person name="Waki K."/>
            <person name="Yamagata H."/>
            <person name="Yamamoto M."/>
            <person name="Yamamoto S."/>
            <person name="Yamane H."/>
            <person name="Yoshiki S."/>
            <person name="Yoshihara R."/>
            <person name="Yukawa K."/>
            <person name="Zhong H."/>
            <person name="Yano M."/>
            <person name="Yuan Q."/>
            <person name="Ouyang S."/>
            <person name="Liu J."/>
            <person name="Jones K.M."/>
            <person name="Gansberger K."/>
            <person name="Moffat K."/>
            <person name="Hill J."/>
            <person name="Bera J."/>
            <person name="Fadrosh D."/>
            <person name="Jin S."/>
            <person name="Johri S."/>
            <person name="Kim M."/>
            <person name="Overton L."/>
            <person name="Reardon M."/>
            <person name="Tsitrin T."/>
            <person name="Vuong H."/>
            <person name="Weaver B."/>
            <person name="Ciecko A."/>
            <person name="Tallon L."/>
            <person name="Jackson J."/>
            <person name="Pai G."/>
            <person name="Aken S.V."/>
            <person name="Utterback T."/>
            <person name="Reidmuller S."/>
            <person name="Feldblyum T."/>
            <person name="Hsiao J."/>
            <person name="Zismann V."/>
            <person name="Iobst S."/>
            <person name="de Vazeille A.R."/>
            <person name="Buell C.R."/>
            <person name="Ying K."/>
            <person name="Li Y."/>
            <person name="Lu T."/>
            <person name="Huang Y."/>
            <person name="Zhao Q."/>
            <person name="Feng Q."/>
            <person name="Zhang L."/>
            <person name="Zhu J."/>
            <person name="Weng Q."/>
            <person name="Mu J."/>
            <person name="Lu Y."/>
            <person name="Fan D."/>
            <person name="Liu Y."/>
            <person name="Guan J."/>
            <person name="Zhang Y."/>
            <person name="Yu S."/>
            <person name="Liu X."/>
            <person name="Zhang Y."/>
            <person name="Hong G."/>
            <person name="Han B."/>
            <person name="Choisne N."/>
            <person name="Demange N."/>
            <person name="Orjeda G."/>
            <person name="Samain S."/>
            <person name="Cattolico L."/>
            <person name="Pelletier E."/>
            <person name="Couloux A."/>
            <person name="Segurens B."/>
            <person name="Wincker P."/>
            <person name="D'Hont A."/>
            <person name="Scarpelli C."/>
            <person name="Weissenbach J."/>
            <person name="Salanoubat M."/>
            <person name="Quetier F."/>
            <person name="Yu Y."/>
            <person name="Kim H.R."/>
            <person name="Rambo T."/>
            <person name="Currie J."/>
            <person name="Collura K."/>
            <person name="Luo M."/>
            <person name="Yang T."/>
            <person name="Ammiraju J.S.S."/>
            <person name="Engler F."/>
            <person name="Soderlund C."/>
            <person name="Wing R.A."/>
            <person name="Palmer L.E."/>
            <person name="de la Bastide M."/>
            <person name="Spiegel L."/>
            <person name="Nascimento L."/>
            <person name="Zutavern T."/>
            <person name="O'Shaughnessy A."/>
            <person name="Dike S."/>
            <person name="Dedhia N."/>
            <person name="Preston R."/>
            <person name="Balija V."/>
            <person name="McCombie W.R."/>
            <person name="Chow T."/>
            <person name="Chen H."/>
            <person name="Chung M."/>
            <person name="Chen C."/>
            <person name="Shaw J."/>
            <person name="Wu H."/>
            <person name="Hsiao K."/>
            <person name="Chao Y."/>
            <person name="Chu M."/>
            <person name="Cheng C."/>
            <person name="Hour A."/>
            <person name="Lee P."/>
            <person name="Lin S."/>
            <person name="Lin Y."/>
            <person name="Liou J."/>
            <person name="Liu S."/>
            <person name="Hsing Y."/>
            <person name="Raghuvanshi S."/>
            <person name="Mohanty A."/>
            <person name="Bharti A.K."/>
            <person name="Gaur A."/>
            <person name="Gupta V."/>
            <person name="Kumar D."/>
            <person name="Ravi V."/>
            <person name="Vij S."/>
            <person name="Kapur A."/>
            <person name="Khurana P."/>
            <person name="Khurana P."/>
            <person name="Khurana J.P."/>
            <person name="Tyagi A.K."/>
            <person name="Gaikwad K."/>
            <person name="Singh A."/>
            <person name="Dalal V."/>
            <person name="Srivastava S."/>
            <person name="Dixit A."/>
            <person name="Pal A.K."/>
            <person name="Ghazi I.A."/>
            <person name="Yadav M."/>
            <person name="Pandit A."/>
            <person name="Bhargava A."/>
            <person name="Sureshbabu K."/>
            <person name="Batra K."/>
            <person name="Sharma T.R."/>
            <person name="Mohapatra T."/>
            <person name="Singh N.K."/>
            <person name="Messing J."/>
            <person name="Nelson A.B."/>
            <person name="Fuks G."/>
            <person name="Kavchok S."/>
            <person name="Keizer G."/>
            <person name="Linton E."/>
            <person name="Llaca V."/>
            <person name="Song R."/>
            <person name="Tanyolac B."/>
            <person name="Young S."/>
            <person name="Ho-Il K."/>
            <person name="Hahn J.H."/>
            <person name="Sangsakoo G."/>
            <person name="Vanavichit A."/>
            <person name="de Mattos Luiz.A.T."/>
            <person name="Zimmer P.D."/>
            <person name="Malone G."/>
            <person name="Dellagostin O."/>
            <person name="de Oliveira A.C."/>
            <person name="Bevan M."/>
            <person name="Bancroft I."/>
            <person name="Minx P."/>
            <person name="Cordum H."/>
            <person name="Wilson R."/>
            <person name="Cheng Z."/>
            <person name="Jin W."/>
            <person name="Jiang J."/>
            <person name="Leong S.A."/>
            <person name="Iwama H."/>
            <person name="Gojobori T."/>
            <person name="Itoh T."/>
            <person name="Niimura Y."/>
            <person name="Fujii Y."/>
            <person name="Habara T."/>
            <person name="Sakai H."/>
            <person name="Sato Y."/>
            <person name="Wilson G."/>
            <person name="Kumar K."/>
            <person name="McCouch S."/>
            <person name="Juretic N."/>
            <person name="Hoen D."/>
            <person name="Wright S."/>
            <person name="Bruskiewich R."/>
            <person name="Bureau T."/>
            <person name="Miyao A."/>
            <person name="Hirochika H."/>
            <person name="Nishikawa T."/>
            <person name="Kadowaki K."/>
            <person name="Sugiura M."/>
            <person name="Burr B."/>
            <person name="Sasaki T."/>
        </authorList>
    </citation>
    <scope>NUCLEOTIDE SEQUENCE [LARGE SCALE GENOMIC DNA]</scope>
    <source>
        <strain evidence="5">cv. Nipponbare</strain>
    </source>
</reference>